<feature type="domain" description="Amidohydrolase-related" evidence="1">
    <location>
        <begin position="227"/>
        <end position="403"/>
    </location>
</feature>
<name>A0A5C8V278_9FLAO</name>
<dbReference type="Pfam" id="PF01979">
    <property type="entry name" value="Amidohydro_1"/>
    <property type="match status" value="1"/>
</dbReference>
<dbReference type="Gene3D" id="3.20.20.140">
    <property type="entry name" value="Metal-dependent hydrolases"/>
    <property type="match status" value="1"/>
</dbReference>
<protein>
    <submittedName>
        <fullName evidence="2">Amidohydrolase family protein</fullName>
    </submittedName>
</protein>
<evidence type="ECO:0000313" key="3">
    <source>
        <dbReference type="Proteomes" id="UP000321456"/>
    </source>
</evidence>
<dbReference type="InterPro" id="IPR032466">
    <property type="entry name" value="Metal_Hydrolase"/>
</dbReference>
<accession>A0A5C8V278</accession>
<dbReference type="PANTHER" id="PTHR43135:SF3">
    <property type="entry name" value="ALPHA-D-RIBOSE 1-METHYLPHOSPHONATE 5-TRIPHOSPHATE DIPHOSPHATASE"/>
    <property type="match status" value="1"/>
</dbReference>
<dbReference type="RefSeq" id="WP_147744376.1">
    <property type="nucleotide sequence ID" value="NZ_VRUR01000002.1"/>
</dbReference>
<keyword evidence="2" id="KW-0378">Hydrolase</keyword>
<dbReference type="InterPro" id="IPR011059">
    <property type="entry name" value="Metal-dep_hydrolase_composite"/>
</dbReference>
<dbReference type="InterPro" id="IPR006680">
    <property type="entry name" value="Amidohydro-rel"/>
</dbReference>
<keyword evidence="3" id="KW-1185">Reference proteome</keyword>
<dbReference type="SUPFAM" id="SSF51556">
    <property type="entry name" value="Metallo-dependent hydrolases"/>
    <property type="match status" value="1"/>
</dbReference>
<dbReference type="InterPro" id="IPR051781">
    <property type="entry name" value="Metallo-dep_Hydrolase"/>
</dbReference>
<dbReference type="PANTHER" id="PTHR43135">
    <property type="entry name" value="ALPHA-D-RIBOSE 1-METHYLPHOSPHONATE 5-TRIPHOSPHATE DIPHOSPHATASE"/>
    <property type="match status" value="1"/>
</dbReference>
<reference evidence="2 3" key="1">
    <citation type="submission" date="2019-08" db="EMBL/GenBank/DDBJ databases">
        <title>Professor.</title>
        <authorList>
            <person name="Park J.S."/>
        </authorList>
    </citation>
    <scope>NUCLEOTIDE SEQUENCE [LARGE SCALE GENOMIC DNA]</scope>
    <source>
        <strain evidence="2 3">176CP5-101</strain>
    </source>
</reference>
<dbReference type="EMBL" id="VRUR01000002">
    <property type="protein sequence ID" value="TXN35644.1"/>
    <property type="molecule type" value="Genomic_DNA"/>
</dbReference>
<dbReference type="Gene3D" id="2.30.40.10">
    <property type="entry name" value="Urease, subunit C, domain 1"/>
    <property type="match status" value="1"/>
</dbReference>
<evidence type="ECO:0000259" key="1">
    <source>
        <dbReference type="Pfam" id="PF01979"/>
    </source>
</evidence>
<evidence type="ECO:0000313" key="2">
    <source>
        <dbReference type="EMBL" id="TXN35644.1"/>
    </source>
</evidence>
<sequence>MKNLILGLFLTSLFCSYAQKTAIKNPESLRIELNNGHWFNGNTFEEKTVWVKDGILSFSKKNTQNDTVIDLTGKYVIPPFAEAHNHNLESDYELEKRISAYLDNGVFYVKHLSSIKKRIDPLMHHYNKPNGIDVSLAHAPLTGTGGHPVALRKRFLGYGHFEGLFNTIEELESHGYFIIDNTDDLNHKWEQVLSFKPDFIKINLLYSEEYQKRKNDTAYFGKKGLDPDLVPPILAKAHQSKLRVSAHVATAHDFHVAINAGVDEIAHLPEIHNGKPIALEDAQLAAQKGVVVTTTASLVTKNRKKTNYEQLLGNVRSNLKTLKEAGATIAIGSDMYNDNSVGEFQLLHSLDQFSNLELLKMWCENSATTTFPHRKIAHLKEGYEASFLVLNVNPLEHMDNINKSIGLRVKQGTILN</sequence>
<gene>
    <name evidence="2" type="ORF">FVB32_13780</name>
</gene>
<organism evidence="2 3">
    <name type="scientific">Flagellimonas hymeniacidonis</name>
    <dbReference type="NCBI Taxonomy" id="2603628"/>
    <lineage>
        <taxon>Bacteria</taxon>
        <taxon>Pseudomonadati</taxon>
        <taxon>Bacteroidota</taxon>
        <taxon>Flavobacteriia</taxon>
        <taxon>Flavobacteriales</taxon>
        <taxon>Flavobacteriaceae</taxon>
        <taxon>Flagellimonas</taxon>
    </lineage>
</organism>
<dbReference type="Proteomes" id="UP000321456">
    <property type="component" value="Unassembled WGS sequence"/>
</dbReference>
<dbReference type="AlphaFoldDB" id="A0A5C8V278"/>
<dbReference type="SUPFAM" id="SSF51338">
    <property type="entry name" value="Composite domain of metallo-dependent hydrolases"/>
    <property type="match status" value="1"/>
</dbReference>
<comment type="caution">
    <text evidence="2">The sequence shown here is derived from an EMBL/GenBank/DDBJ whole genome shotgun (WGS) entry which is preliminary data.</text>
</comment>
<dbReference type="GO" id="GO:0016810">
    <property type="term" value="F:hydrolase activity, acting on carbon-nitrogen (but not peptide) bonds"/>
    <property type="evidence" value="ECO:0007669"/>
    <property type="project" value="InterPro"/>
</dbReference>
<proteinExistence type="predicted"/>